<sequence>MAVISEFLCDPMAAEEYMIQSIETAEAALCEYPGTDGFLDPTPTLDKRDAALDGDENADADAALTNTTLLTTPWHTAQLASRKIELVGAGNRDVTGTKPTVVGVLNAVNNGMLDIYYMRWINYRSNREIILEIDTRQPRQCLGRKAPGLPSGNVDNYIIFHLHIPIDDNSLCVGPGEGFLNWYPGVSALNKYHGQVMFNLAEGEDTDEPDPRVDFRLNGGNNPLNARIVALTCAINGVTGQQNRWYVSADRTSEITSARVSEP</sequence>
<evidence type="ECO:0000313" key="1">
    <source>
        <dbReference type="EMBL" id="CAK7230768.1"/>
    </source>
</evidence>
<dbReference type="EMBL" id="CAWUHB010000055">
    <property type="protein sequence ID" value="CAK7230768.1"/>
    <property type="molecule type" value="Genomic_DNA"/>
</dbReference>
<organism evidence="1 2">
    <name type="scientific">Sporothrix curviconia</name>
    <dbReference type="NCBI Taxonomy" id="1260050"/>
    <lineage>
        <taxon>Eukaryota</taxon>
        <taxon>Fungi</taxon>
        <taxon>Dikarya</taxon>
        <taxon>Ascomycota</taxon>
        <taxon>Pezizomycotina</taxon>
        <taxon>Sordariomycetes</taxon>
        <taxon>Sordariomycetidae</taxon>
        <taxon>Ophiostomatales</taxon>
        <taxon>Ophiostomataceae</taxon>
        <taxon>Sporothrix</taxon>
    </lineage>
</organism>
<accession>A0ABP0CFN3</accession>
<name>A0ABP0CFN3_9PEZI</name>
<dbReference type="Proteomes" id="UP001642405">
    <property type="component" value="Unassembled WGS sequence"/>
</dbReference>
<comment type="caution">
    <text evidence="1">The sequence shown here is derived from an EMBL/GenBank/DDBJ whole genome shotgun (WGS) entry which is preliminary data.</text>
</comment>
<proteinExistence type="predicted"/>
<reference evidence="1 2" key="1">
    <citation type="submission" date="2024-01" db="EMBL/GenBank/DDBJ databases">
        <authorList>
            <person name="Allen C."/>
            <person name="Tagirdzhanova G."/>
        </authorList>
    </citation>
    <scope>NUCLEOTIDE SEQUENCE [LARGE SCALE GENOMIC DNA]</scope>
</reference>
<gene>
    <name evidence="1" type="ORF">SCUCBS95973_007683</name>
</gene>
<keyword evidence="2" id="KW-1185">Reference proteome</keyword>
<evidence type="ECO:0000313" key="2">
    <source>
        <dbReference type="Proteomes" id="UP001642405"/>
    </source>
</evidence>
<protein>
    <submittedName>
        <fullName evidence="1">Uncharacterized protein</fullName>
    </submittedName>
</protein>